<name>A0A182UME6_ANOME</name>
<keyword evidence="3" id="KW-1185">Reference proteome</keyword>
<accession>A0A182UME6</accession>
<organism evidence="2 3">
    <name type="scientific">Anopheles merus</name>
    <name type="common">Mosquito</name>
    <dbReference type="NCBI Taxonomy" id="30066"/>
    <lineage>
        <taxon>Eukaryota</taxon>
        <taxon>Metazoa</taxon>
        <taxon>Ecdysozoa</taxon>
        <taxon>Arthropoda</taxon>
        <taxon>Hexapoda</taxon>
        <taxon>Insecta</taxon>
        <taxon>Pterygota</taxon>
        <taxon>Neoptera</taxon>
        <taxon>Endopterygota</taxon>
        <taxon>Diptera</taxon>
        <taxon>Nematocera</taxon>
        <taxon>Culicoidea</taxon>
        <taxon>Culicidae</taxon>
        <taxon>Anophelinae</taxon>
        <taxon>Anopheles</taxon>
    </lineage>
</organism>
<dbReference type="EnsemblMetazoa" id="AMEM000370-RA">
    <property type="protein sequence ID" value="AMEM000370-PA"/>
    <property type="gene ID" value="AMEM000370"/>
</dbReference>
<feature type="compositionally biased region" description="Basic and acidic residues" evidence="1">
    <location>
        <begin position="14"/>
        <end position="28"/>
    </location>
</feature>
<proteinExistence type="predicted"/>
<sequence>MVVSHNTANGISPDQERDNEQAHNDDTHNRCVHLPVRTEIRWAIMRPPITASPVQIECPMMPPAITPYTFSRALSMTVVSWDRSPHSATNVIVNACMKMRSSSFSALLLLLRPRPVPRRPLVEAPDSASWDIRLPPAFASRSSCVRGEGGIREMGVNGIL</sequence>
<feature type="region of interest" description="Disordered" evidence="1">
    <location>
        <begin position="1"/>
        <end position="28"/>
    </location>
</feature>
<evidence type="ECO:0000313" key="3">
    <source>
        <dbReference type="Proteomes" id="UP000075903"/>
    </source>
</evidence>
<evidence type="ECO:0000313" key="2">
    <source>
        <dbReference type="EnsemblMetazoa" id="AMEM000370-PA"/>
    </source>
</evidence>
<evidence type="ECO:0000256" key="1">
    <source>
        <dbReference type="SAM" id="MobiDB-lite"/>
    </source>
</evidence>
<protein>
    <submittedName>
        <fullName evidence="2">Uncharacterized protein</fullName>
    </submittedName>
</protein>
<dbReference type="VEuPathDB" id="VectorBase:AMEM000370"/>
<feature type="compositionally biased region" description="Polar residues" evidence="1">
    <location>
        <begin position="1"/>
        <end position="12"/>
    </location>
</feature>
<dbReference type="AlphaFoldDB" id="A0A182UME6"/>
<reference evidence="2" key="1">
    <citation type="submission" date="2020-05" db="UniProtKB">
        <authorList>
            <consortium name="EnsemblMetazoa"/>
        </authorList>
    </citation>
    <scope>IDENTIFICATION</scope>
    <source>
        <strain evidence="2">MAF</strain>
    </source>
</reference>
<dbReference type="Proteomes" id="UP000075903">
    <property type="component" value="Unassembled WGS sequence"/>
</dbReference>